<organism evidence="2 3">
    <name type="scientific">Scytonema hofmannii PCC 7110</name>
    <dbReference type="NCBI Taxonomy" id="128403"/>
    <lineage>
        <taxon>Bacteria</taxon>
        <taxon>Bacillati</taxon>
        <taxon>Cyanobacteriota</taxon>
        <taxon>Cyanophyceae</taxon>
        <taxon>Nostocales</taxon>
        <taxon>Scytonemataceae</taxon>
        <taxon>Scytonema</taxon>
    </lineage>
</organism>
<dbReference type="OrthoDB" id="7052168at2"/>
<accession>A0A139X875</accession>
<dbReference type="RefSeq" id="WP_017739767.1">
    <property type="nucleotide sequence ID" value="NZ_KQ976354.1"/>
</dbReference>
<dbReference type="STRING" id="128403.WA1_25170"/>
<comment type="caution">
    <text evidence="2">The sequence shown here is derived from an EMBL/GenBank/DDBJ whole genome shotgun (WGS) entry which is preliminary data.</text>
</comment>
<evidence type="ECO:0000256" key="1">
    <source>
        <dbReference type="SAM" id="MobiDB-lite"/>
    </source>
</evidence>
<evidence type="ECO:0008006" key="4">
    <source>
        <dbReference type="Google" id="ProtNLM"/>
    </source>
</evidence>
<proteinExistence type="predicted"/>
<feature type="region of interest" description="Disordered" evidence="1">
    <location>
        <begin position="1"/>
        <end position="29"/>
    </location>
</feature>
<dbReference type="AlphaFoldDB" id="A0A139X875"/>
<keyword evidence="3" id="KW-1185">Reference proteome</keyword>
<dbReference type="Gene3D" id="2.60.120.380">
    <property type="match status" value="1"/>
</dbReference>
<name>A0A139X875_9CYAN</name>
<sequence>MAENSSSSQLASTVTESEPNNSLATKQSLPSGISTVNGQLSSSDLDFFTISGLDSGSLFTVEVNSDTFDPVLGLLDNSGDILAISDDSADNSVIPILTGIVPASGSLNLAVSGFMDKNLTGDHFQFGSYTLSLKSFTLPEPSVNPTIINGSFESSDFTAWTTIGATSIQKSAFGSGLIEGTSQALLSTAGATFSDAIIETFLGLEAGSLDNLGNGGVIQGSAIRQTFTANAGDILTFNWNFLTNEKAQVFPFNDFSFVSISSLSELADTTFSSSVTSLTTQFFDETGFQTFSFTIPTTGTYTLGLGVADVGDNTIDSGLLVDNVTLTSVPGSTWY</sequence>
<protein>
    <recommendedName>
        <fullName evidence="4">Peptidase C-terminal archaeal/bacterial domain-containing protein</fullName>
    </recommendedName>
</protein>
<evidence type="ECO:0000313" key="3">
    <source>
        <dbReference type="Proteomes" id="UP000076925"/>
    </source>
</evidence>
<dbReference type="Proteomes" id="UP000076925">
    <property type="component" value="Unassembled WGS sequence"/>
</dbReference>
<gene>
    <name evidence="2" type="ORF">WA1_25170</name>
</gene>
<evidence type="ECO:0000313" key="2">
    <source>
        <dbReference type="EMBL" id="KYC40909.1"/>
    </source>
</evidence>
<reference evidence="2 3" key="1">
    <citation type="journal article" date="2013" name="Genome Biol. Evol.">
        <title>Genomes of Stigonematalean cyanobacteria (subsection V) and the evolution of oxygenic photosynthesis from prokaryotes to plastids.</title>
        <authorList>
            <person name="Dagan T."/>
            <person name="Roettger M."/>
            <person name="Stucken K."/>
            <person name="Landan G."/>
            <person name="Koch R."/>
            <person name="Major P."/>
            <person name="Gould S.B."/>
            <person name="Goremykin V.V."/>
            <person name="Rippka R."/>
            <person name="Tandeau de Marsac N."/>
            <person name="Gugger M."/>
            <person name="Lockhart P.J."/>
            <person name="Allen J.F."/>
            <person name="Brune I."/>
            <person name="Maus I."/>
            <person name="Puhler A."/>
            <person name="Martin W.F."/>
        </authorList>
    </citation>
    <scope>NUCLEOTIDE SEQUENCE [LARGE SCALE GENOMIC DNA]</scope>
    <source>
        <strain evidence="2 3">PCC 7110</strain>
    </source>
</reference>
<dbReference type="EMBL" id="ANNX02000026">
    <property type="protein sequence ID" value="KYC40909.1"/>
    <property type="molecule type" value="Genomic_DNA"/>
</dbReference>